<reference evidence="1 2" key="1">
    <citation type="journal article" date="2019" name="Int. J. Syst. Evol. Microbiol.">
        <title>The Global Catalogue of Microorganisms (GCM) 10K type strain sequencing project: providing services to taxonomists for standard genome sequencing and annotation.</title>
        <authorList>
            <consortium name="The Broad Institute Genomics Platform"/>
            <consortium name="The Broad Institute Genome Sequencing Center for Infectious Disease"/>
            <person name="Wu L."/>
            <person name="Ma J."/>
        </authorList>
    </citation>
    <scope>NUCLEOTIDE SEQUENCE [LARGE SCALE GENOMIC DNA]</scope>
    <source>
        <strain evidence="1 2">JCM 14969</strain>
    </source>
</reference>
<dbReference type="EMBL" id="BAAAOS010000020">
    <property type="protein sequence ID" value="GAA1581105.1"/>
    <property type="molecule type" value="Genomic_DNA"/>
</dbReference>
<organism evidence="1 2">
    <name type="scientific">Kribbella sancticallisti</name>
    <dbReference type="NCBI Taxonomy" id="460087"/>
    <lineage>
        <taxon>Bacteria</taxon>
        <taxon>Bacillati</taxon>
        <taxon>Actinomycetota</taxon>
        <taxon>Actinomycetes</taxon>
        <taxon>Propionibacteriales</taxon>
        <taxon>Kribbellaceae</taxon>
        <taxon>Kribbella</taxon>
    </lineage>
</organism>
<sequence>MTVEDSHGIEDDKVLRHSRDPFHRLTYHDHLSSSTSTSGCWPTRWDVAGPTLQLRATDDPAEAREWLAASKASGIEGLIARARRPGTNQAAATGPRSVL</sequence>
<evidence type="ECO:0000313" key="2">
    <source>
        <dbReference type="Proteomes" id="UP001500393"/>
    </source>
</evidence>
<gene>
    <name evidence="1" type="ORF">GCM10009789_38710</name>
</gene>
<keyword evidence="2" id="KW-1185">Reference proteome</keyword>
<proteinExistence type="predicted"/>
<name>A0ABN2DN04_9ACTN</name>
<protein>
    <submittedName>
        <fullName evidence="1">Uncharacterized protein</fullName>
    </submittedName>
</protein>
<accession>A0ABN2DN04</accession>
<dbReference type="Proteomes" id="UP001500393">
    <property type="component" value="Unassembled WGS sequence"/>
</dbReference>
<comment type="caution">
    <text evidence="1">The sequence shown here is derived from an EMBL/GenBank/DDBJ whole genome shotgun (WGS) entry which is preliminary data.</text>
</comment>
<evidence type="ECO:0000313" key="1">
    <source>
        <dbReference type="EMBL" id="GAA1581105.1"/>
    </source>
</evidence>